<dbReference type="Proteomes" id="UP001627284">
    <property type="component" value="Unassembled WGS sequence"/>
</dbReference>
<evidence type="ECO:0000313" key="1">
    <source>
        <dbReference type="EMBL" id="KAL3360838.1"/>
    </source>
</evidence>
<gene>
    <name evidence="1" type="ORF">AABB24_014002</name>
</gene>
<proteinExistence type="predicted"/>
<evidence type="ECO:0000313" key="2">
    <source>
        <dbReference type="Proteomes" id="UP001627284"/>
    </source>
</evidence>
<dbReference type="AlphaFoldDB" id="A0ABD2TWK1"/>
<sequence length="99" mass="11151">MTDIVSACNRSTALSTSVKSQVTLIRKLGEYCLLRDRTNTKDIEPLGGRSLLVDHRHGAVFMQACHFSNLSDMDNSSLKIVTDHCVSVVTNTRIYWYML</sequence>
<comment type="caution">
    <text evidence="1">The sequence shown here is derived from an EMBL/GenBank/DDBJ whole genome shotgun (WGS) entry which is preliminary data.</text>
</comment>
<reference evidence="1 2" key="1">
    <citation type="submission" date="2024-05" db="EMBL/GenBank/DDBJ databases">
        <title>De novo assembly of an allotetraploid wild potato.</title>
        <authorList>
            <person name="Hosaka A.J."/>
        </authorList>
    </citation>
    <scope>NUCLEOTIDE SEQUENCE [LARGE SCALE GENOMIC DNA]</scope>
    <source>
        <tissue evidence="1">Young leaves</tissue>
    </source>
</reference>
<accession>A0ABD2TWK1</accession>
<dbReference type="EMBL" id="JBJKTR010000008">
    <property type="protein sequence ID" value="KAL3360838.1"/>
    <property type="molecule type" value="Genomic_DNA"/>
</dbReference>
<protein>
    <submittedName>
        <fullName evidence="1">Uncharacterized protein</fullName>
    </submittedName>
</protein>
<keyword evidence="2" id="KW-1185">Reference proteome</keyword>
<name>A0ABD2TWK1_9SOLN</name>
<organism evidence="1 2">
    <name type="scientific">Solanum stoloniferum</name>
    <dbReference type="NCBI Taxonomy" id="62892"/>
    <lineage>
        <taxon>Eukaryota</taxon>
        <taxon>Viridiplantae</taxon>
        <taxon>Streptophyta</taxon>
        <taxon>Embryophyta</taxon>
        <taxon>Tracheophyta</taxon>
        <taxon>Spermatophyta</taxon>
        <taxon>Magnoliopsida</taxon>
        <taxon>eudicotyledons</taxon>
        <taxon>Gunneridae</taxon>
        <taxon>Pentapetalae</taxon>
        <taxon>asterids</taxon>
        <taxon>lamiids</taxon>
        <taxon>Solanales</taxon>
        <taxon>Solanaceae</taxon>
        <taxon>Solanoideae</taxon>
        <taxon>Solaneae</taxon>
        <taxon>Solanum</taxon>
    </lineage>
</organism>